<reference evidence="2" key="1">
    <citation type="journal article" date="2019" name="Int. J. Syst. Evol. Microbiol.">
        <title>The Global Catalogue of Microorganisms (GCM) 10K type strain sequencing project: providing services to taxonomists for standard genome sequencing and annotation.</title>
        <authorList>
            <consortium name="The Broad Institute Genomics Platform"/>
            <consortium name="The Broad Institute Genome Sequencing Center for Infectious Disease"/>
            <person name="Wu L."/>
            <person name="Ma J."/>
        </authorList>
    </citation>
    <scope>NUCLEOTIDE SEQUENCE [LARGE SCALE GENOMIC DNA]</scope>
    <source>
        <strain evidence="2">TISTR 1827</strain>
    </source>
</reference>
<feature type="non-terminal residue" evidence="1">
    <location>
        <position position="86"/>
    </location>
</feature>
<evidence type="ECO:0008006" key="3">
    <source>
        <dbReference type="Google" id="ProtNLM"/>
    </source>
</evidence>
<evidence type="ECO:0000313" key="1">
    <source>
        <dbReference type="EMBL" id="MFD2663719.1"/>
    </source>
</evidence>
<dbReference type="RefSeq" id="WP_379280500.1">
    <property type="nucleotide sequence ID" value="NZ_JBHUMY010000051.1"/>
</dbReference>
<dbReference type="EMBL" id="JBHUMY010000051">
    <property type="protein sequence ID" value="MFD2663719.1"/>
    <property type="molecule type" value="Genomic_DNA"/>
</dbReference>
<comment type="caution">
    <text evidence="1">The sequence shown here is derived from an EMBL/GenBank/DDBJ whole genome shotgun (WGS) entry which is preliminary data.</text>
</comment>
<keyword evidence="2" id="KW-1185">Reference proteome</keyword>
<sequence length="86" mass="9596">MNQEQALNDISVKVGRLEVMQENNTRAVSEMAASVQRLVDKLDKSDDVAKEALQSTKSAHHRIDGLSGEFKEMKTGQRWLIGIVLT</sequence>
<evidence type="ECO:0000313" key="2">
    <source>
        <dbReference type="Proteomes" id="UP001597493"/>
    </source>
</evidence>
<proteinExistence type="predicted"/>
<dbReference type="Proteomes" id="UP001597493">
    <property type="component" value="Unassembled WGS sequence"/>
</dbReference>
<gene>
    <name evidence="1" type="ORF">ACFSW5_26115</name>
</gene>
<name>A0ABW5R4V7_9BACL</name>
<organism evidence="1 2">
    <name type="scientific">Paenibacillus thailandensis</name>
    <dbReference type="NCBI Taxonomy" id="393250"/>
    <lineage>
        <taxon>Bacteria</taxon>
        <taxon>Bacillati</taxon>
        <taxon>Bacillota</taxon>
        <taxon>Bacilli</taxon>
        <taxon>Bacillales</taxon>
        <taxon>Paenibacillaceae</taxon>
        <taxon>Paenibacillus</taxon>
    </lineage>
</organism>
<protein>
    <recommendedName>
        <fullName evidence="3">Methyl-accepting chemotaxis protein</fullName>
    </recommendedName>
</protein>
<accession>A0ABW5R4V7</accession>